<comment type="caution">
    <text evidence="17">The sequence shown here is derived from an EMBL/GenBank/DDBJ whole genome shotgun (WGS) entry which is preliminary data.</text>
</comment>
<comment type="catalytic activity">
    <reaction evidence="9 12">
        <text>L-glutamine + H2O = L-glutamate + NH4(+)</text>
        <dbReference type="Rhea" id="RHEA:15889"/>
        <dbReference type="ChEBI" id="CHEBI:15377"/>
        <dbReference type="ChEBI" id="CHEBI:28938"/>
        <dbReference type="ChEBI" id="CHEBI:29985"/>
        <dbReference type="ChEBI" id="CHEBI:58359"/>
        <dbReference type="EC" id="3.5.1.2"/>
    </reaction>
</comment>
<comment type="catalytic activity">
    <reaction evidence="8 12">
        <text>5-[(5-phospho-1-deoxy-D-ribulos-1-ylimino)methylamino]-1-(5-phospho-beta-D-ribosyl)imidazole-4-carboxamide + L-glutamine = D-erythro-1-(imidazol-4-yl)glycerol 3-phosphate + 5-amino-1-(5-phospho-beta-D-ribosyl)imidazole-4-carboxamide + L-glutamate + H(+)</text>
        <dbReference type="Rhea" id="RHEA:24793"/>
        <dbReference type="ChEBI" id="CHEBI:15378"/>
        <dbReference type="ChEBI" id="CHEBI:29985"/>
        <dbReference type="ChEBI" id="CHEBI:58278"/>
        <dbReference type="ChEBI" id="CHEBI:58359"/>
        <dbReference type="ChEBI" id="CHEBI:58475"/>
        <dbReference type="ChEBI" id="CHEBI:58525"/>
        <dbReference type="EC" id="4.3.2.10"/>
    </reaction>
</comment>
<dbReference type="FunFam" id="3.20.20.70:FF:000094">
    <property type="entry name" value="Imidazole glycerol phosphate synthase hisHF"/>
    <property type="match status" value="1"/>
</dbReference>
<dbReference type="InterPro" id="IPR011060">
    <property type="entry name" value="RibuloseP-bd_barrel"/>
</dbReference>
<dbReference type="SUPFAM" id="SSF52317">
    <property type="entry name" value="Class I glutamine amidotransferase-like"/>
    <property type="match status" value="1"/>
</dbReference>
<feature type="binding site" evidence="14">
    <location>
        <position position="335"/>
    </location>
    <ligand>
        <name>substrate</name>
    </ligand>
</feature>
<dbReference type="InterPro" id="IPR004651">
    <property type="entry name" value="HisF"/>
</dbReference>
<dbReference type="NCBIfam" id="TIGR01855">
    <property type="entry name" value="IMP_synth_hisH"/>
    <property type="match status" value="1"/>
</dbReference>
<proteinExistence type="inferred from homology"/>
<keyword evidence="5 12" id="KW-0368">Histidine biosynthesis</keyword>
<evidence type="ECO:0000259" key="16">
    <source>
        <dbReference type="Pfam" id="PF00117"/>
    </source>
</evidence>
<dbReference type="CDD" id="cd01748">
    <property type="entry name" value="GATase1_IGP_Synthase"/>
    <property type="match status" value="1"/>
</dbReference>
<organism evidence="17 18">
    <name type="scientific">Smittium simulii</name>
    <dbReference type="NCBI Taxonomy" id="133385"/>
    <lineage>
        <taxon>Eukaryota</taxon>
        <taxon>Fungi</taxon>
        <taxon>Fungi incertae sedis</taxon>
        <taxon>Zoopagomycota</taxon>
        <taxon>Kickxellomycotina</taxon>
        <taxon>Harpellomycetes</taxon>
        <taxon>Harpellales</taxon>
        <taxon>Legeriomycetaceae</taxon>
        <taxon>Smittium</taxon>
    </lineage>
</organism>
<comment type="pathway">
    <text evidence="1 12">Amino-acid biosynthesis; L-histidine biosynthesis; L-histidine from 5-phospho-alpha-D-ribose 1-diphosphate: step 5/9.</text>
</comment>
<feature type="active site" evidence="13">
    <location>
        <position position="408"/>
    </location>
</feature>
<protein>
    <recommendedName>
        <fullName evidence="12">Imidazole glycerol phosphate synthase hisHF</fullName>
    </recommendedName>
    <domain>
        <recommendedName>
            <fullName evidence="12">Glutaminase</fullName>
            <ecNumber evidence="12">3.5.1.2</ecNumber>
        </recommendedName>
    </domain>
    <domain>
        <recommendedName>
            <fullName evidence="12">Cyclase</fullName>
        </recommendedName>
    </domain>
</protein>
<feature type="active site" evidence="13">
    <location>
        <position position="248"/>
    </location>
</feature>
<evidence type="ECO:0000256" key="11">
    <source>
        <dbReference type="ARBA" id="ARBA00061106"/>
    </source>
</evidence>
<dbReference type="InterPro" id="IPR006062">
    <property type="entry name" value="His_biosynth"/>
</dbReference>
<feature type="active site" description="For GATase activity" evidence="13">
    <location>
        <position position="199"/>
    </location>
</feature>
<evidence type="ECO:0000256" key="9">
    <source>
        <dbReference type="ARBA" id="ARBA00049534"/>
    </source>
</evidence>
<dbReference type="STRING" id="133385.A0A2T9YH08"/>
<comment type="similarity">
    <text evidence="15">Belongs to the HisA/HisF family.</text>
</comment>
<feature type="active site" description="For GATase activity" evidence="13">
    <location>
        <position position="201"/>
    </location>
</feature>
<keyword evidence="2 12" id="KW-0028">Amino-acid biosynthesis</keyword>
<dbReference type="OrthoDB" id="10254903at2759"/>
<comment type="function">
    <text evidence="10 12">IGPS catalyzes the conversion of PRFAR and glutamine to IGP, AICAR and glutamate. The glutaminase domain produces the ammonia necessary for the cyclase domain to produce IGP and AICAR from PRFAR. The ammonia is channeled to the active site of the cyclase domain.</text>
</comment>
<keyword evidence="18" id="KW-1185">Reference proteome</keyword>
<dbReference type="EMBL" id="MBFR01000191">
    <property type="protein sequence ID" value="PVU91632.1"/>
    <property type="molecule type" value="Genomic_DNA"/>
</dbReference>
<feature type="active site" description="For GATase activity" evidence="13">
    <location>
        <position position="86"/>
    </location>
</feature>
<dbReference type="InterPro" id="IPR050064">
    <property type="entry name" value="IGPS_HisA/HisF"/>
</dbReference>
<dbReference type="UniPathway" id="UPA00031">
    <property type="reaction ID" value="UER00010"/>
</dbReference>
<feature type="region of interest" description="PRFAR binding" evidence="14">
    <location>
        <begin position="368"/>
        <end position="369"/>
    </location>
</feature>
<dbReference type="Pfam" id="PF00977">
    <property type="entry name" value="His_biosynth"/>
    <property type="match status" value="1"/>
</dbReference>
<evidence type="ECO:0000313" key="18">
    <source>
        <dbReference type="Proteomes" id="UP000245383"/>
    </source>
</evidence>
<keyword evidence="7 12" id="KW-0511">Multifunctional enzyme</keyword>
<dbReference type="GO" id="GO:0000105">
    <property type="term" value="P:L-histidine biosynthetic process"/>
    <property type="evidence" value="ECO:0007669"/>
    <property type="project" value="UniProtKB-UniRule"/>
</dbReference>
<comment type="similarity">
    <text evidence="11 12">In the C-terminal section; belongs to the HisA/HisF family.</text>
</comment>
<evidence type="ECO:0000256" key="15">
    <source>
        <dbReference type="RuleBase" id="RU003657"/>
    </source>
</evidence>
<evidence type="ECO:0000256" key="7">
    <source>
        <dbReference type="ARBA" id="ARBA00023268"/>
    </source>
</evidence>
<dbReference type="SUPFAM" id="SSF51366">
    <property type="entry name" value="Ribulose-phoshate binding barrel"/>
    <property type="match status" value="1"/>
</dbReference>
<dbReference type="NCBIfam" id="TIGR00735">
    <property type="entry name" value="hisF"/>
    <property type="match status" value="1"/>
</dbReference>
<dbReference type="EC" id="3.5.1.2" evidence="12"/>
<dbReference type="Proteomes" id="UP000245383">
    <property type="component" value="Unassembled WGS sequence"/>
</dbReference>
<dbReference type="InterPro" id="IPR010139">
    <property type="entry name" value="Imidazole-glycPsynth_HisH"/>
</dbReference>
<dbReference type="GO" id="GO:0016829">
    <property type="term" value="F:lyase activity"/>
    <property type="evidence" value="ECO:0007669"/>
    <property type="project" value="UniProtKB-KW"/>
</dbReference>
<dbReference type="PROSITE" id="PS51273">
    <property type="entry name" value="GATASE_TYPE_1"/>
    <property type="match status" value="1"/>
</dbReference>
<evidence type="ECO:0000256" key="3">
    <source>
        <dbReference type="ARBA" id="ARBA00022801"/>
    </source>
</evidence>
<dbReference type="PANTHER" id="PTHR21235">
    <property type="entry name" value="IMIDAZOLE GLYCEROL PHOSPHATE SYNTHASE SUBUNIT HISF/H IGP SYNTHASE SUBUNIT HISF/H"/>
    <property type="match status" value="1"/>
</dbReference>
<dbReference type="InterPro" id="IPR014640">
    <property type="entry name" value="IGPS_HisHF"/>
</dbReference>
<reference evidence="17 18" key="1">
    <citation type="journal article" date="2018" name="MBio">
        <title>Comparative Genomics Reveals the Core Gene Toolbox for the Fungus-Insect Symbiosis.</title>
        <authorList>
            <person name="Wang Y."/>
            <person name="Stata M."/>
            <person name="Wang W."/>
            <person name="Stajich J.E."/>
            <person name="White M.M."/>
            <person name="Moncalvo J.M."/>
        </authorList>
    </citation>
    <scope>NUCLEOTIDE SEQUENCE [LARGE SCALE GENOMIC DNA]</scope>
    <source>
        <strain evidence="17 18">SWE-8-4</strain>
    </source>
</reference>
<dbReference type="GO" id="GO:0000107">
    <property type="term" value="F:imidazoleglycerol-phosphate synthase activity"/>
    <property type="evidence" value="ECO:0007669"/>
    <property type="project" value="UniProtKB-UniRule"/>
</dbReference>
<dbReference type="PANTHER" id="PTHR21235:SF2">
    <property type="entry name" value="IMIDAZOLE GLYCEROL PHOSPHATE SYNTHASE HISHF"/>
    <property type="match status" value="1"/>
</dbReference>
<feature type="binding site" evidence="14">
    <location>
        <position position="473"/>
    </location>
    <ligand>
        <name>substrate</name>
    </ligand>
</feature>
<feature type="region of interest" description="PRFAR binding" evidence="14">
    <location>
        <begin position="478"/>
        <end position="479"/>
    </location>
</feature>
<feature type="region of interest" description="PRFAR binding" evidence="14">
    <location>
        <begin position="406"/>
        <end position="408"/>
    </location>
</feature>
<dbReference type="InterPro" id="IPR017926">
    <property type="entry name" value="GATASE"/>
</dbReference>
<keyword evidence="3 12" id="KW-0378">Hydrolase</keyword>
<dbReference type="InterPro" id="IPR013785">
    <property type="entry name" value="Aldolase_TIM"/>
</dbReference>
<dbReference type="Gene3D" id="3.20.20.70">
    <property type="entry name" value="Aldolase class I"/>
    <property type="match status" value="1"/>
</dbReference>
<feature type="domain" description="Glutamine amidotransferase" evidence="16">
    <location>
        <begin position="11"/>
        <end position="216"/>
    </location>
</feature>
<evidence type="ECO:0000256" key="13">
    <source>
        <dbReference type="PIRSR" id="PIRSR036936-1"/>
    </source>
</evidence>
<evidence type="ECO:0000256" key="2">
    <source>
        <dbReference type="ARBA" id="ARBA00022605"/>
    </source>
</evidence>
<dbReference type="CDD" id="cd04731">
    <property type="entry name" value="HisF"/>
    <property type="match status" value="1"/>
</dbReference>
<dbReference type="HAMAP" id="MF_00278">
    <property type="entry name" value="HisH"/>
    <property type="match status" value="1"/>
</dbReference>
<keyword evidence="4 12" id="KW-0315">Glutamine amidotransferase</keyword>
<accession>A0A2T9YH08</accession>
<evidence type="ECO:0000256" key="6">
    <source>
        <dbReference type="ARBA" id="ARBA00023239"/>
    </source>
</evidence>
<keyword evidence="6 12" id="KW-0456">Lyase</keyword>
<evidence type="ECO:0000256" key="12">
    <source>
        <dbReference type="PIRNR" id="PIRNR036936"/>
    </source>
</evidence>
<feature type="region of interest" description="PRFAR binding" evidence="14">
    <location>
        <begin position="504"/>
        <end position="505"/>
    </location>
</feature>
<evidence type="ECO:0000256" key="14">
    <source>
        <dbReference type="PIRSR" id="PIRSR036936-2"/>
    </source>
</evidence>
<evidence type="ECO:0000256" key="5">
    <source>
        <dbReference type="ARBA" id="ARBA00023102"/>
    </source>
</evidence>
<evidence type="ECO:0000256" key="1">
    <source>
        <dbReference type="ARBA" id="ARBA00005091"/>
    </source>
</evidence>
<dbReference type="InterPro" id="IPR029062">
    <property type="entry name" value="Class_I_gatase-like"/>
</dbReference>
<dbReference type="PIRSF" id="PIRSF036936">
    <property type="entry name" value="IGPS_HisHF"/>
    <property type="match status" value="1"/>
</dbReference>
<sequence length="553" mass="60656">MISDPSEGLYLLDYGAGNVRSVFNAVESLGFSIKIISSPADFDLAKKIIFPGVGSFGHAIRQMQSKNLLNPLLKYIASGKPLMGICVGMQVLFEGSEESEEPGLGVFKGFVKKFTNDTKSVPNIGWNSCVLSQNSSERACSTDIFDIKQQELYYFVHSYAVFYDDSDFCKKPSYTVTRYGDQTFVSSICIDNIFATQFHPEKSGKDGLKLLQNFITKFQNKGAVSGSEYISSENISSSHTLRVIACMDIRANDNGELVVTKGDQYDVREASDGNKVRNLGNPVELAKRYFVEGADEIAFLNITSFRDVPLNDTPMLKILQQASKFVFVPMTIGGGIRSIKMDSTGESWTATQVADAYFKAGADKISIGSDAVYSAEEYYRNSRICNGNSSIEEISKIYGTQAVVVSIDPKRTYVNSLSDSPHHTIETKRPGPNGEKYCWFQCTVKGGRENRDIDVVELAVAVEALGAGELLLNSINNDGGNSGYDLELLSLVKKSVRIPVIASSGAGKPSHFLDASVHSNVDAVLAAGIFHRKEVEIQQVKDFLAQNKIRVRN</sequence>
<dbReference type="Gene3D" id="3.40.50.880">
    <property type="match status" value="1"/>
</dbReference>
<evidence type="ECO:0000256" key="4">
    <source>
        <dbReference type="ARBA" id="ARBA00022962"/>
    </source>
</evidence>
<dbReference type="GO" id="GO:0004359">
    <property type="term" value="F:glutaminase activity"/>
    <property type="evidence" value="ECO:0007669"/>
    <property type="project" value="UniProtKB-EC"/>
</dbReference>
<dbReference type="Pfam" id="PF00117">
    <property type="entry name" value="GATase"/>
    <property type="match status" value="1"/>
</dbReference>
<evidence type="ECO:0000256" key="10">
    <source>
        <dbReference type="ARBA" id="ARBA00055946"/>
    </source>
</evidence>
<evidence type="ECO:0000313" key="17">
    <source>
        <dbReference type="EMBL" id="PVU91632.1"/>
    </source>
</evidence>
<dbReference type="AlphaFoldDB" id="A0A2T9YH08"/>
<feature type="region of interest" description="PRFAR binding" evidence="14">
    <location>
        <begin position="527"/>
        <end position="528"/>
    </location>
</feature>
<evidence type="ECO:0000256" key="8">
    <source>
        <dbReference type="ARBA" id="ARBA00047838"/>
    </source>
</evidence>
<feature type="binding site" description="covalent" evidence="14">
    <location>
        <position position="86"/>
    </location>
    <ligand>
        <name>L-glutamine</name>
        <dbReference type="ChEBI" id="CHEBI:58359"/>
    </ligand>
</feature>
<name>A0A2T9YH08_9FUNG</name>
<gene>
    <name evidence="17" type="ORF">BB561_004294</name>
</gene>